<evidence type="ECO:0000259" key="4">
    <source>
        <dbReference type="Pfam" id="PF08545"/>
    </source>
</evidence>
<accession>A0ABY8X2L8</accession>
<evidence type="ECO:0000256" key="1">
    <source>
        <dbReference type="ARBA" id="ARBA00022679"/>
    </source>
</evidence>
<evidence type="ECO:0000313" key="5">
    <source>
        <dbReference type="EMBL" id="WIV17681.1"/>
    </source>
</evidence>
<feature type="domain" description="Beta-ketoacyl-[acyl-carrier-protein] synthase III N-terminal" evidence="4">
    <location>
        <begin position="110"/>
        <end position="189"/>
    </location>
</feature>
<evidence type="ECO:0000256" key="2">
    <source>
        <dbReference type="ARBA" id="ARBA00023315"/>
    </source>
</evidence>
<keyword evidence="1" id="KW-0808">Transferase</keyword>
<dbReference type="Proteomes" id="UP001236415">
    <property type="component" value="Chromosome"/>
</dbReference>
<sequence>MATVKIKKISVYHPEKSYSNQDLVEGIENGHKLVGAWEAVGKERRYKADEHENTLTLAIKAAQKVLAESGIAGSDVDMIVVSSGTHEYQLPTDAALVHQAIEGKNKCIIYDQNTNCVGMVVAYDQVCRTMISNQKIKYALLIGSETLGHYYRDSDFIYEGVAGDAACAVILERVEDDSVGFMDSEYFTDSSNAMDLKFPAEGLKKAVRDQGDNKVFVKADYGVEVAYPEVKSIISTLLVDHEIKSEDISGYFVSQLSISVIENIAKDLQEDMKKFKYIGNQYGYTGTTSPFIALHHAIEDGDVTTGDHIVMWSVGAGVTSAAVLLKL</sequence>
<organism evidence="5 6">
    <name type="scientific">Paenibacillus polygoni</name>
    <dbReference type="NCBI Taxonomy" id="3050112"/>
    <lineage>
        <taxon>Bacteria</taxon>
        <taxon>Bacillati</taxon>
        <taxon>Bacillota</taxon>
        <taxon>Bacilli</taxon>
        <taxon>Bacillales</taxon>
        <taxon>Paenibacillaceae</taxon>
        <taxon>Paenibacillus</taxon>
    </lineage>
</organism>
<name>A0ABY8X2L8_9BACL</name>
<gene>
    <name evidence="5" type="ORF">QPK24_14765</name>
</gene>
<dbReference type="PANTHER" id="PTHR34069:SF2">
    <property type="entry name" value="BETA-KETOACYL-[ACYL-CARRIER-PROTEIN] SYNTHASE III"/>
    <property type="match status" value="1"/>
</dbReference>
<dbReference type="SUPFAM" id="SSF53901">
    <property type="entry name" value="Thiolase-like"/>
    <property type="match status" value="1"/>
</dbReference>
<dbReference type="PANTHER" id="PTHR34069">
    <property type="entry name" value="3-OXOACYL-[ACYL-CARRIER-PROTEIN] SYNTHASE 3"/>
    <property type="match status" value="1"/>
</dbReference>
<dbReference type="Gene3D" id="3.40.47.10">
    <property type="match status" value="1"/>
</dbReference>
<proteinExistence type="predicted"/>
<protein>
    <submittedName>
        <fullName evidence="5">3-oxoacyl-[acyl-carrier-protein] synthase III C-terminal domain-containing protein</fullName>
    </submittedName>
</protein>
<dbReference type="EMBL" id="CP127162">
    <property type="protein sequence ID" value="WIV17681.1"/>
    <property type="molecule type" value="Genomic_DNA"/>
</dbReference>
<evidence type="ECO:0000313" key="6">
    <source>
        <dbReference type="Proteomes" id="UP001236415"/>
    </source>
</evidence>
<dbReference type="Pfam" id="PF08541">
    <property type="entry name" value="ACP_syn_III_C"/>
    <property type="match status" value="1"/>
</dbReference>
<evidence type="ECO:0000259" key="3">
    <source>
        <dbReference type="Pfam" id="PF08541"/>
    </source>
</evidence>
<dbReference type="InterPro" id="IPR013751">
    <property type="entry name" value="ACP_syn_III_N"/>
</dbReference>
<keyword evidence="2" id="KW-0012">Acyltransferase</keyword>
<reference evidence="5 6" key="1">
    <citation type="submission" date="2023-06" db="EMBL/GenBank/DDBJ databases">
        <title>Paenibacillus polygonum sp. nov., an endophytic bacterium, isolated from Polygonum lapathifolium L. in Nanji Wetland National Nature Reserve, South of Poyang Lake, Jiangxi Province, China.</title>
        <authorList>
            <person name="Yu Z."/>
        </authorList>
    </citation>
    <scope>NUCLEOTIDE SEQUENCE [LARGE SCALE GENOMIC DNA]</scope>
    <source>
        <strain evidence="5 6">C31</strain>
    </source>
</reference>
<dbReference type="Pfam" id="PF08545">
    <property type="entry name" value="ACP_syn_III"/>
    <property type="match status" value="1"/>
</dbReference>
<dbReference type="InterPro" id="IPR013747">
    <property type="entry name" value="ACP_syn_III_C"/>
</dbReference>
<feature type="domain" description="Beta-ketoacyl-[acyl-carrier-protein] synthase III C-terminal" evidence="3">
    <location>
        <begin position="240"/>
        <end position="326"/>
    </location>
</feature>
<dbReference type="RefSeq" id="WP_285742344.1">
    <property type="nucleotide sequence ID" value="NZ_CP127162.1"/>
</dbReference>
<keyword evidence="6" id="KW-1185">Reference proteome</keyword>
<dbReference type="InterPro" id="IPR016039">
    <property type="entry name" value="Thiolase-like"/>
</dbReference>